<reference evidence="1 2" key="1">
    <citation type="journal article" date="2008" name="Nature">
        <title>The genome of Laccaria bicolor provides insights into mycorrhizal symbiosis.</title>
        <authorList>
            <person name="Martin F."/>
            <person name="Aerts A."/>
            <person name="Ahren D."/>
            <person name="Brun A."/>
            <person name="Danchin E.G.J."/>
            <person name="Duchaussoy F."/>
            <person name="Gibon J."/>
            <person name="Kohler A."/>
            <person name="Lindquist E."/>
            <person name="Pereda V."/>
            <person name="Salamov A."/>
            <person name="Shapiro H.J."/>
            <person name="Wuyts J."/>
            <person name="Blaudez D."/>
            <person name="Buee M."/>
            <person name="Brokstein P."/>
            <person name="Canbaeck B."/>
            <person name="Cohen D."/>
            <person name="Courty P.E."/>
            <person name="Coutinho P.M."/>
            <person name="Delaruelle C."/>
            <person name="Detter J.C."/>
            <person name="Deveau A."/>
            <person name="DiFazio S."/>
            <person name="Duplessis S."/>
            <person name="Fraissinet-Tachet L."/>
            <person name="Lucic E."/>
            <person name="Frey-Klett P."/>
            <person name="Fourrey C."/>
            <person name="Feussner I."/>
            <person name="Gay G."/>
            <person name="Grimwood J."/>
            <person name="Hoegger P.J."/>
            <person name="Jain P."/>
            <person name="Kilaru S."/>
            <person name="Labbe J."/>
            <person name="Lin Y.C."/>
            <person name="Legue V."/>
            <person name="Le Tacon F."/>
            <person name="Marmeisse R."/>
            <person name="Melayah D."/>
            <person name="Montanini B."/>
            <person name="Muratet M."/>
            <person name="Nehls U."/>
            <person name="Niculita-Hirzel H."/>
            <person name="Oudot-Le Secq M.P."/>
            <person name="Peter M."/>
            <person name="Quesneville H."/>
            <person name="Rajashekar B."/>
            <person name="Reich M."/>
            <person name="Rouhier N."/>
            <person name="Schmutz J."/>
            <person name="Yin T."/>
            <person name="Chalot M."/>
            <person name="Henrissat B."/>
            <person name="Kuees U."/>
            <person name="Lucas S."/>
            <person name="Van de Peer Y."/>
            <person name="Podila G.K."/>
            <person name="Polle A."/>
            <person name="Pukkila P.J."/>
            <person name="Richardson P.M."/>
            <person name="Rouze P."/>
            <person name="Sanders I.R."/>
            <person name="Stajich J.E."/>
            <person name="Tunlid A."/>
            <person name="Tuskan G."/>
            <person name="Grigoriev I.V."/>
        </authorList>
    </citation>
    <scope>NUCLEOTIDE SEQUENCE [LARGE SCALE GENOMIC DNA]</scope>
    <source>
        <strain evidence="2">S238N-H82 / ATCC MYA-4686</strain>
    </source>
</reference>
<protein>
    <submittedName>
        <fullName evidence="1">Predicted protein</fullName>
    </submittedName>
</protein>
<dbReference type="EMBL" id="DS547113">
    <property type="protein sequence ID" value="EDR05327.1"/>
    <property type="molecule type" value="Genomic_DNA"/>
</dbReference>
<proteinExistence type="predicted"/>
<dbReference type="GeneID" id="6079609"/>
<accession>B0DJ17</accession>
<name>B0DJ17_LACBS</name>
<dbReference type="RefSeq" id="XP_001883885.1">
    <property type="nucleotide sequence ID" value="XM_001883850.1"/>
</dbReference>
<sequence>MPTSPLRHLWTLASQSSIDIAFYDPRTLLPWVVVDGETSQSIRQSPAWRGGWRGNLANGGETGETDIYSKLSSVHLTQRSLDGKIHHIRSVQLPDALNDNDADLFTYECCGRGGGNEYGKSNSSWVLGQLYTPNYDGNDGSMHHPTIHRDAPCERLNTSGERLPGKFARGFFEILYTAIPLLDYVLEVYVTLHMEGMHGKLKFVTEDSSYRHLSLDNFPSPPF</sequence>
<organism evidence="2">
    <name type="scientific">Laccaria bicolor (strain S238N-H82 / ATCC MYA-4686)</name>
    <name type="common">Bicoloured deceiver</name>
    <name type="synonym">Laccaria laccata var. bicolor</name>
    <dbReference type="NCBI Taxonomy" id="486041"/>
    <lineage>
        <taxon>Eukaryota</taxon>
        <taxon>Fungi</taxon>
        <taxon>Dikarya</taxon>
        <taxon>Basidiomycota</taxon>
        <taxon>Agaricomycotina</taxon>
        <taxon>Agaricomycetes</taxon>
        <taxon>Agaricomycetidae</taxon>
        <taxon>Agaricales</taxon>
        <taxon>Agaricineae</taxon>
        <taxon>Hydnangiaceae</taxon>
        <taxon>Laccaria</taxon>
    </lineage>
</organism>
<keyword evidence="2" id="KW-1185">Reference proteome</keyword>
<gene>
    <name evidence="1" type="ORF">LACBIDRAFT_329729</name>
</gene>
<dbReference type="HOGENOM" id="CLU_1240326_0_0_1"/>
<dbReference type="Proteomes" id="UP000001194">
    <property type="component" value="Unassembled WGS sequence"/>
</dbReference>
<dbReference type="KEGG" id="lbc:LACBIDRAFT_329729"/>
<evidence type="ECO:0000313" key="2">
    <source>
        <dbReference type="Proteomes" id="UP000001194"/>
    </source>
</evidence>
<evidence type="ECO:0000313" key="1">
    <source>
        <dbReference type="EMBL" id="EDR05327.1"/>
    </source>
</evidence>
<dbReference type="AlphaFoldDB" id="B0DJ17"/>
<dbReference type="InParanoid" id="B0DJ17"/>